<dbReference type="EMBL" id="BMGM01000010">
    <property type="protein sequence ID" value="GGE42131.1"/>
    <property type="molecule type" value="Genomic_DNA"/>
</dbReference>
<dbReference type="Proteomes" id="UP000599179">
    <property type="component" value="Unassembled WGS sequence"/>
</dbReference>
<comment type="caution">
    <text evidence="1">The sequence shown here is derived from an EMBL/GenBank/DDBJ whole genome shotgun (WGS) entry which is preliminary data.</text>
</comment>
<organism evidence="1 2">
    <name type="scientific">Psychroflexus planctonicus</name>
    <dbReference type="NCBI Taxonomy" id="1526575"/>
    <lineage>
        <taxon>Bacteria</taxon>
        <taxon>Pseudomonadati</taxon>
        <taxon>Bacteroidota</taxon>
        <taxon>Flavobacteriia</taxon>
        <taxon>Flavobacteriales</taxon>
        <taxon>Flavobacteriaceae</taxon>
        <taxon>Psychroflexus</taxon>
    </lineage>
</organism>
<sequence length="484" mass="56476">MDKLAQCLSNILKDLQGKDKHFQKLDFWNGNKIVVSKLKKFLEVNGFRTLKISQLSKVVKVTYNVVEVFTPQDVFNYCLKYVEAENSDFESIFLEHGEKYLMTKKALLGSLKPIELKPYKNDISTSRYFYNNCVVEVTANEIKTIPYKDFQKRKQYIFKETIINRPYKILDEINPDVDNFKKSSTNSDYKEFLNLATNSDEHFNSVCSSKGYLLHDFKNPANAKAVIITDVLSQATNEPNGRSGKGLIIKSFSEFTNVVEYNGKNLDLKRDKFVYQSIDHSTRLFVIQDVGKSFDFEDLFSQITDKMDVQRKHTQKMIIEFADSPKIAITTNYTIPQNTDSFTDRKHLVILNNHFNANRKPEKELGKLLFLQWNESEYLAFDNFMMQCIQFYLKNGLLSYEDPELKRQNLISNTSKLFVELIESDYFNNEYYSLKELASKLEINSNENSVKSKIAKNWLKTYVSYMNIKIDFRTSGGFEQFCFS</sequence>
<evidence type="ECO:0000313" key="2">
    <source>
        <dbReference type="Proteomes" id="UP000599179"/>
    </source>
</evidence>
<dbReference type="RefSeq" id="WP_188459250.1">
    <property type="nucleotide sequence ID" value="NZ_BMGM01000010.1"/>
</dbReference>
<protein>
    <submittedName>
        <fullName evidence="1">Uncharacterized protein</fullName>
    </submittedName>
</protein>
<reference evidence="2" key="1">
    <citation type="journal article" date="2019" name="Int. J. Syst. Evol. Microbiol.">
        <title>The Global Catalogue of Microorganisms (GCM) 10K type strain sequencing project: providing services to taxonomists for standard genome sequencing and annotation.</title>
        <authorList>
            <consortium name="The Broad Institute Genomics Platform"/>
            <consortium name="The Broad Institute Genome Sequencing Center for Infectious Disease"/>
            <person name="Wu L."/>
            <person name="Ma J."/>
        </authorList>
    </citation>
    <scope>NUCLEOTIDE SEQUENCE [LARGE SCALE GENOMIC DNA]</scope>
    <source>
        <strain evidence="2">CGMCC 1.12931</strain>
    </source>
</reference>
<proteinExistence type="predicted"/>
<gene>
    <name evidence="1" type="ORF">GCM10010832_22640</name>
</gene>
<keyword evidence="2" id="KW-1185">Reference proteome</keyword>
<evidence type="ECO:0000313" key="1">
    <source>
        <dbReference type="EMBL" id="GGE42131.1"/>
    </source>
</evidence>
<name>A0ABQ1SL52_9FLAO</name>
<accession>A0ABQ1SL52</accession>